<comment type="caution">
    <text evidence="2">The sequence shown here is derived from an EMBL/GenBank/DDBJ whole genome shotgun (WGS) entry which is preliminary data.</text>
</comment>
<dbReference type="EMBL" id="BLIO01000001">
    <property type="protein sequence ID" value="GFE13969.1"/>
    <property type="molecule type" value="Genomic_DNA"/>
</dbReference>
<proteinExistence type="predicted"/>
<keyword evidence="1" id="KW-1133">Transmembrane helix</keyword>
<gene>
    <name evidence="2" type="ORF">Sgleb_20160</name>
</gene>
<name>A0A640SRA8_9ACTN</name>
<protein>
    <submittedName>
        <fullName evidence="2">Uncharacterized protein</fullName>
    </submittedName>
</protein>
<feature type="transmembrane region" description="Helical" evidence="1">
    <location>
        <begin position="48"/>
        <end position="72"/>
    </location>
</feature>
<sequence>MGWRDFAARGPAGRRPRTVPGCRISAAVVLSGVVAGGLWWWAAVRLVVWPQSAGVVEGAVLVGGWGLSLLPVHCVPRANRKDGLCHRAMARAARRVGERRGAVTRAWRRRRSGGGPGRS</sequence>
<keyword evidence="1" id="KW-0812">Transmembrane</keyword>
<organism evidence="2 3">
    <name type="scientific">Streptomyces glebosus</name>
    <dbReference type="NCBI Taxonomy" id="249580"/>
    <lineage>
        <taxon>Bacteria</taxon>
        <taxon>Bacillati</taxon>
        <taxon>Actinomycetota</taxon>
        <taxon>Actinomycetes</taxon>
        <taxon>Kitasatosporales</taxon>
        <taxon>Streptomycetaceae</taxon>
        <taxon>Streptomyces</taxon>
    </lineage>
</organism>
<evidence type="ECO:0000313" key="3">
    <source>
        <dbReference type="Proteomes" id="UP000430079"/>
    </source>
</evidence>
<dbReference type="RefSeq" id="WP_190145544.1">
    <property type="nucleotide sequence ID" value="NZ_BLIO01000001.1"/>
</dbReference>
<dbReference type="Proteomes" id="UP000430079">
    <property type="component" value="Unassembled WGS sequence"/>
</dbReference>
<keyword evidence="3" id="KW-1185">Reference proteome</keyword>
<feature type="transmembrane region" description="Helical" evidence="1">
    <location>
        <begin position="21"/>
        <end position="42"/>
    </location>
</feature>
<accession>A0A640SRA8</accession>
<evidence type="ECO:0000313" key="2">
    <source>
        <dbReference type="EMBL" id="GFE13969.1"/>
    </source>
</evidence>
<reference evidence="2 3" key="1">
    <citation type="submission" date="2019-12" db="EMBL/GenBank/DDBJ databases">
        <title>Whole genome shotgun sequence of Streptomyces hygroscopicus subsp. glebosus NBRC 13786.</title>
        <authorList>
            <person name="Ichikawa N."/>
            <person name="Kimura A."/>
            <person name="Kitahashi Y."/>
            <person name="Komaki H."/>
            <person name="Tamura T."/>
        </authorList>
    </citation>
    <scope>NUCLEOTIDE SEQUENCE [LARGE SCALE GENOMIC DNA]</scope>
    <source>
        <strain evidence="2 3">NBRC 13786</strain>
    </source>
</reference>
<dbReference type="AlphaFoldDB" id="A0A640SRA8"/>
<keyword evidence="1" id="KW-0472">Membrane</keyword>
<evidence type="ECO:0000256" key="1">
    <source>
        <dbReference type="SAM" id="Phobius"/>
    </source>
</evidence>